<evidence type="ECO:0000313" key="2">
    <source>
        <dbReference type="EMBL" id="KJR88327.1"/>
    </source>
</evidence>
<reference evidence="2 3" key="1">
    <citation type="journal article" date="2014" name="BMC Genomics">
        <title>Comparative genomics of the major fungal agents of human and animal Sporotrichosis: Sporothrix schenckii and Sporothrix brasiliensis.</title>
        <authorList>
            <person name="Teixeira M.M."/>
            <person name="de Almeida L.G."/>
            <person name="Kubitschek-Barreira P."/>
            <person name="Alves F.L."/>
            <person name="Kioshima E.S."/>
            <person name="Abadio A.K."/>
            <person name="Fernandes L."/>
            <person name="Derengowski L.S."/>
            <person name="Ferreira K.S."/>
            <person name="Souza R.C."/>
            <person name="Ruiz J.C."/>
            <person name="de Andrade N.C."/>
            <person name="Paes H.C."/>
            <person name="Nicola A.M."/>
            <person name="Albuquerque P."/>
            <person name="Gerber A.L."/>
            <person name="Martins V.P."/>
            <person name="Peconick L.D."/>
            <person name="Neto A.V."/>
            <person name="Chaucanez C.B."/>
            <person name="Silva P.A."/>
            <person name="Cunha O.L."/>
            <person name="de Oliveira F.F."/>
            <person name="dos Santos T.C."/>
            <person name="Barros A.L."/>
            <person name="Soares M.A."/>
            <person name="de Oliveira L.M."/>
            <person name="Marini M.M."/>
            <person name="Villalobos-Duno H."/>
            <person name="Cunha M.M."/>
            <person name="de Hoog S."/>
            <person name="da Silveira J.F."/>
            <person name="Henrissat B."/>
            <person name="Nino-Vega G.A."/>
            <person name="Cisalpino P.S."/>
            <person name="Mora-Montes H.M."/>
            <person name="Almeida S.R."/>
            <person name="Stajich J.E."/>
            <person name="Lopes-Bezerra L.M."/>
            <person name="Vasconcelos A.T."/>
            <person name="Felipe M.S."/>
        </authorList>
    </citation>
    <scope>NUCLEOTIDE SEQUENCE [LARGE SCALE GENOMIC DNA]</scope>
    <source>
        <strain evidence="2 3">1099-18</strain>
    </source>
</reference>
<sequence length="817" mass="87741">MDGSTAKPLDYLQVLDESDRNIFFFILDCISDHLIYHGELPSKSFLESLTGKTNITEYVAAYAGQQDQSTLRKSVAALQAWKPIFLAIPPGQATGHRISKSLSANKGTDAPLNGATLLDGRAVDWSTRLKEKSENYYSDTSGPLIRSYYEARQIRAEYGSRDFKSVPPERWSDFPTSIEEQQKLVCKLYDAILNMNDILEKKRPLSLKSSSSDDSGDDGDIDTSSPTPPRKRSATERDDDDDGNSKDAAEANSPRMKTGSPKKPVLQQKETISVSKVKGLTRIEVEMLSWEILYAIRDIDRGQLPFMNWSGRDWSWDSQFTSFNDRFEAVATTLRRSKAAVCSLLESDYMARLVAHPRREYRRKENNRSQNAERNAQVFVGRHAIGTGQVQVGSSGDLQDRDGNVVAAAGTAHSGLIEQTRKLGEMSRRSHAAKKAKTTAGNAATSLENDTAGEPSGTAAANGSPPLSSQRKPRVRNRRLAAKTETSTTEQSTFGTSEGTVANDTSQDQGQNSSANSNMSVSSAVPKVATIENGPGFTPMAPTPFSWPQENGNTTTAAATPVAPFGTPVTWPPVNQGLISDGQASFHPGSNHSSATFHVDGSFMGGGASSNEFPSVASSFAVLNTDARLNNLNNVGTNMLTLPFRPAAGESSTQLPAAVNNGSRPGSDQDSAAMVSDAPMEDVFSMEVAVTTGVTGRDATVGGHSSNAATNPAIAPSQLTVAEPSMLNPIASPWGTDEHMSLLYQMALYNNSIQNILGANCTPIPKLASSALISGDLGLDASMYTIPDDSWAVNYDTDSPELGDDGNSSHTENGRNH</sequence>
<dbReference type="VEuPathDB" id="FungiDB:SPSK_07045"/>
<dbReference type="GeneID" id="27668992"/>
<dbReference type="OrthoDB" id="4851482at2759"/>
<evidence type="ECO:0000313" key="3">
    <source>
        <dbReference type="Proteomes" id="UP000033710"/>
    </source>
</evidence>
<dbReference type="KEGG" id="ssck:SPSK_07045"/>
<feature type="compositionally biased region" description="Polar residues" evidence="1">
    <location>
        <begin position="484"/>
        <end position="511"/>
    </location>
</feature>
<evidence type="ECO:0000256" key="1">
    <source>
        <dbReference type="SAM" id="MobiDB-lite"/>
    </source>
</evidence>
<feature type="compositionally biased region" description="Polar residues" evidence="1">
    <location>
        <begin position="651"/>
        <end position="670"/>
    </location>
</feature>
<protein>
    <submittedName>
        <fullName evidence="2">Uncharacterized protein</fullName>
    </submittedName>
</protein>
<dbReference type="RefSeq" id="XP_016591003.1">
    <property type="nucleotide sequence ID" value="XM_016733715.1"/>
</dbReference>
<feature type="compositionally biased region" description="Polar residues" evidence="1">
    <location>
        <begin position="459"/>
        <end position="470"/>
    </location>
</feature>
<dbReference type="Proteomes" id="UP000033710">
    <property type="component" value="Unassembled WGS sequence"/>
</dbReference>
<feature type="region of interest" description="Disordered" evidence="1">
    <location>
        <begin position="651"/>
        <end position="673"/>
    </location>
</feature>
<name>A0A0F2MFB5_SPOSC</name>
<organism evidence="2 3">
    <name type="scientific">Sporothrix schenckii 1099-18</name>
    <dbReference type="NCBI Taxonomy" id="1397361"/>
    <lineage>
        <taxon>Eukaryota</taxon>
        <taxon>Fungi</taxon>
        <taxon>Dikarya</taxon>
        <taxon>Ascomycota</taxon>
        <taxon>Pezizomycotina</taxon>
        <taxon>Sordariomycetes</taxon>
        <taxon>Sordariomycetidae</taxon>
        <taxon>Ophiostomatales</taxon>
        <taxon>Ophiostomataceae</taxon>
        <taxon>Sporothrix</taxon>
    </lineage>
</organism>
<accession>A0A0F2MFB5</accession>
<feature type="compositionally biased region" description="Basic residues" evidence="1">
    <location>
        <begin position="471"/>
        <end position="481"/>
    </location>
</feature>
<gene>
    <name evidence="2" type="ORF">SPSK_07045</name>
</gene>
<dbReference type="EMBL" id="AXCR01000004">
    <property type="protein sequence ID" value="KJR88327.1"/>
    <property type="molecule type" value="Genomic_DNA"/>
</dbReference>
<feature type="compositionally biased region" description="Low complexity" evidence="1">
    <location>
        <begin position="512"/>
        <end position="525"/>
    </location>
</feature>
<proteinExistence type="predicted"/>
<reference evidence="2 3" key="2">
    <citation type="journal article" date="2015" name="Eukaryot. Cell">
        <title>Asexual propagation of a virulent clone complex in a human and feline outbreak of sporotrichosis.</title>
        <authorList>
            <person name="Teixeira Mde M."/>
            <person name="Rodrigues A.M."/>
            <person name="Tsui C.K."/>
            <person name="de Almeida L.G."/>
            <person name="Van Diepeningen A.D."/>
            <person name="van den Ende B.G."/>
            <person name="Fernandes G.F."/>
            <person name="Kano R."/>
            <person name="Hamelin R.C."/>
            <person name="Lopes-Bezerra L.M."/>
            <person name="Vasconcelos A.T."/>
            <person name="de Hoog S."/>
            <person name="de Camargo Z.P."/>
            <person name="Felipe M.S."/>
        </authorList>
    </citation>
    <scope>NUCLEOTIDE SEQUENCE [LARGE SCALE GENOMIC DNA]</scope>
    <source>
        <strain evidence="2 3">1099-18</strain>
    </source>
</reference>
<feature type="region of interest" description="Disordered" evidence="1">
    <location>
        <begin position="204"/>
        <end position="268"/>
    </location>
</feature>
<dbReference type="AlphaFoldDB" id="A0A0F2MFB5"/>
<feature type="compositionally biased region" description="Basic and acidic residues" evidence="1">
    <location>
        <begin position="419"/>
        <end position="428"/>
    </location>
</feature>
<feature type="region of interest" description="Disordered" evidence="1">
    <location>
        <begin position="417"/>
        <end position="555"/>
    </location>
</feature>
<feature type="region of interest" description="Disordered" evidence="1">
    <location>
        <begin position="795"/>
        <end position="817"/>
    </location>
</feature>
<comment type="caution">
    <text evidence="2">The sequence shown here is derived from an EMBL/GenBank/DDBJ whole genome shotgun (WGS) entry which is preliminary data.</text>
</comment>